<accession>A0A7G9RB29</accession>
<proteinExistence type="predicted"/>
<dbReference type="GO" id="GO:0008081">
    <property type="term" value="F:phosphoric diester hydrolase activity"/>
    <property type="evidence" value="ECO:0007669"/>
    <property type="project" value="InterPro"/>
</dbReference>
<dbReference type="PANTHER" id="PTHR31571">
    <property type="entry name" value="ALTERED INHERITANCE OF MITOCHONDRIA PROTEIN 6"/>
    <property type="match status" value="1"/>
</dbReference>
<name>A0A7G9RB29_9ACTN</name>
<reference evidence="3 4" key="1">
    <citation type="submission" date="2020-08" db="EMBL/GenBank/DDBJ databases">
        <title>Genome sequence of Nocardioides mesophilus KACC 16243T.</title>
        <authorList>
            <person name="Hyun D.-W."/>
            <person name="Bae J.-W."/>
        </authorList>
    </citation>
    <scope>NUCLEOTIDE SEQUENCE [LARGE SCALE GENOMIC DNA]</scope>
    <source>
        <strain evidence="3 4">KACC 16243</strain>
    </source>
</reference>
<dbReference type="GO" id="GO:0006629">
    <property type="term" value="P:lipid metabolic process"/>
    <property type="evidence" value="ECO:0007669"/>
    <property type="project" value="InterPro"/>
</dbReference>
<dbReference type="Proteomes" id="UP000515947">
    <property type="component" value="Chromosome"/>
</dbReference>
<feature type="chain" id="PRO_5038359363" description="Altered inheritance of mitochondria protein 6" evidence="2">
    <location>
        <begin position="23"/>
        <end position="283"/>
    </location>
</feature>
<dbReference type="SUPFAM" id="SSF51695">
    <property type="entry name" value="PLC-like phosphodiesterases"/>
    <property type="match status" value="1"/>
</dbReference>
<keyword evidence="4" id="KW-1185">Reference proteome</keyword>
<evidence type="ECO:0000256" key="2">
    <source>
        <dbReference type="SAM" id="SignalP"/>
    </source>
</evidence>
<evidence type="ECO:0000313" key="3">
    <source>
        <dbReference type="EMBL" id="QNN52804.1"/>
    </source>
</evidence>
<organism evidence="3 4">
    <name type="scientific">Nocardioides mesophilus</name>
    <dbReference type="NCBI Taxonomy" id="433659"/>
    <lineage>
        <taxon>Bacteria</taxon>
        <taxon>Bacillati</taxon>
        <taxon>Actinomycetota</taxon>
        <taxon>Actinomycetes</taxon>
        <taxon>Propionibacteriales</taxon>
        <taxon>Nocardioidaceae</taxon>
        <taxon>Nocardioides</taxon>
    </lineage>
</organism>
<keyword evidence="2" id="KW-0732">Signal</keyword>
<dbReference type="KEGG" id="nmes:H9L09_20655"/>
<dbReference type="PANTHER" id="PTHR31571:SF1">
    <property type="entry name" value="ALTERED INHERITANCE OF MITOCHONDRIA PROTEIN 6"/>
    <property type="match status" value="1"/>
</dbReference>
<gene>
    <name evidence="3" type="ORF">H9L09_20655</name>
</gene>
<dbReference type="Pfam" id="PF13653">
    <property type="entry name" value="GDPD_2"/>
    <property type="match status" value="1"/>
</dbReference>
<sequence length="283" mass="30679">MRIRILLCAVALSTSTVLDLMAVPPVTLPTNCAAVTVGGVPDGHAHNDYLHPHPLTDALAAGFDSVEADIWPVAGRLLVGHTRDQTRPGRTLTSLYLEPLRRRVSAAQADGRTLAPVQLLLDVKGDPHQTLGLLDPLLAAYTEILTGYRGCVATPGPVSVVLSGNETPQPPARDQVRYYGYDVALGRFDDRHLDEAVAPLASARWRTFFAWNGLGRMPGPQRARLDKLVAAVHAAGTRLRLYGAPQPTAPDAENLWAVLTEAGVDYINTDDLTGFARYRDRQR</sequence>
<dbReference type="InterPro" id="IPR017946">
    <property type="entry name" value="PLC-like_Pdiesterase_TIM-brl"/>
</dbReference>
<protein>
    <recommendedName>
        <fullName evidence="1">Altered inheritance of mitochondria protein 6</fullName>
    </recommendedName>
</protein>
<feature type="signal peptide" evidence="2">
    <location>
        <begin position="1"/>
        <end position="22"/>
    </location>
</feature>
<dbReference type="InterPro" id="IPR051236">
    <property type="entry name" value="HAT_RTT109-like"/>
</dbReference>
<dbReference type="EMBL" id="CP060713">
    <property type="protein sequence ID" value="QNN52804.1"/>
    <property type="molecule type" value="Genomic_DNA"/>
</dbReference>
<dbReference type="AlphaFoldDB" id="A0A7G9RB29"/>
<evidence type="ECO:0000256" key="1">
    <source>
        <dbReference type="ARBA" id="ARBA00014286"/>
    </source>
</evidence>
<evidence type="ECO:0000313" key="4">
    <source>
        <dbReference type="Proteomes" id="UP000515947"/>
    </source>
</evidence>
<dbReference type="RefSeq" id="WP_187578646.1">
    <property type="nucleotide sequence ID" value="NZ_CP060713.1"/>
</dbReference>